<keyword evidence="3" id="KW-0808">Transferase</keyword>
<evidence type="ECO:0000256" key="3">
    <source>
        <dbReference type="ARBA" id="ARBA00022679"/>
    </source>
</evidence>
<evidence type="ECO:0000256" key="1">
    <source>
        <dbReference type="ARBA" id="ARBA00008361"/>
    </source>
</evidence>
<dbReference type="InterPro" id="IPR029063">
    <property type="entry name" value="SAM-dependent_MTases_sf"/>
</dbReference>
<dbReference type="OMA" id="HWAVMDA"/>
<organism evidence="5 6">
    <name type="scientific">Cavenderia fasciculata</name>
    <name type="common">Slime mold</name>
    <name type="synonym">Dictyostelium fasciculatum</name>
    <dbReference type="NCBI Taxonomy" id="261658"/>
    <lineage>
        <taxon>Eukaryota</taxon>
        <taxon>Amoebozoa</taxon>
        <taxon>Evosea</taxon>
        <taxon>Eumycetozoa</taxon>
        <taxon>Dictyostelia</taxon>
        <taxon>Acytosteliales</taxon>
        <taxon>Cavenderiaceae</taxon>
        <taxon>Cavenderia</taxon>
    </lineage>
</organism>
<dbReference type="InterPro" id="IPR013216">
    <property type="entry name" value="Methyltransf_11"/>
</dbReference>
<evidence type="ECO:0000259" key="4">
    <source>
        <dbReference type="Pfam" id="PF08241"/>
    </source>
</evidence>
<accession>F4Q7T8</accession>
<dbReference type="PANTHER" id="PTHR12176:SF79">
    <property type="entry name" value="METHYLTRANSFERASE TYPE 11 DOMAIN-CONTAINING PROTEIN"/>
    <property type="match status" value="1"/>
</dbReference>
<keyword evidence="6" id="KW-1185">Reference proteome</keyword>
<keyword evidence="2" id="KW-0489">Methyltransferase</keyword>
<name>F4Q7T8_CACFS</name>
<proteinExistence type="inferred from homology"/>
<gene>
    <name evidence="5" type="ORF">DFA_09507</name>
</gene>
<evidence type="ECO:0000313" key="5">
    <source>
        <dbReference type="EMBL" id="EGG15838.1"/>
    </source>
</evidence>
<dbReference type="PANTHER" id="PTHR12176">
    <property type="entry name" value="SAM-DEPENDENT METHYLTRANSFERASE SUPERFAMILY PROTEIN"/>
    <property type="match status" value="1"/>
</dbReference>
<dbReference type="RefSeq" id="XP_004352163.1">
    <property type="nucleotide sequence ID" value="XM_004352111.1"/>
</dbReference>
<evidence type="ECO:0000256" key="2">
    <source>
        <dbReference type="ARBA" id="ARBA00022603"/>
    </source>
</evidence>
<dbReference type="KEGG" id="dfa:DFA_09507"/>
<protein>
    <recommendedName>
        <fullName evidence="4">Methyltransferase type 11 domain-containing protein</fullName>
    </recommendedName>
</protein>
<dbReference type="GeneID" id="14867868"/>
<dbReference type="Pfam" id="PF08241">
    <property type="entry name" value="Methyltransf_11"/>
    <property type="match status" value="1"/>
</dbReference>
<dbReference type="EMBL" id="GL883025">
    <property type="protein sequence ID" value="EGG15838.1"/>
    <property type="molecule type" value="Genomic_DNA"/>
</dbReference>
<reference evidence="6" key="1">
    <citation type="journal article" date="2011" name="Genome Res.">
        <title>Phylogeny-wide analysis of social amoeba genomes highlights ancient origins for complex intercellular communication.</title>
        <authorList>
            <person name="Heidel A.J."/>
            <person name="Lawal H.M."/>
            <person name="Felder M."/>
            <person name="Schilde C."/>
            <person name="Helps N.R."/>
            <person name="Tunggal B."/>
            <person name="Rivero F."/>
            <person name="John U."/>
            <person name="Schleicher M."/>
            <person name="Eichinger L."/>
            <person name="Platzer M."/>
            <person name="Noegel A.A."/>
            <person name="Schaap P."/>
            <person name="Gloeckner G."/>
        </authorList>
    </citation>
    <scope>NUCLEOTIDE SEQUENCE [LARGE SCALE GENOMIC DNA]</scope>
    <source>
        <strain evidence="6">SH3</strain>
    </source>
</reference>
<dbReference type="InterPro" id="IPR051419">
    <property type="entry name" value="Lys/N-term_MeTrsfase_sf"/>
</dbReference>
<dbReference type="AlphaFoldDB" id="F4Q7T8"/>
<dbReference type="GO" id="GO:0032259">
    <property type="term" value="P:methylation"/>
    <property type="evidence" value="ECO:0007669"/>
    <property type="project" value="UniProtKB-KW"/>
</dbReference>
<feature type="domain" description="Methyltransferase type 11" evidence="4">
    <location>
        <begin position="56"/>
        <end position="133"/>
    </location>
</feature>
<comment type="similarity">
    <text evidence="1">Belongs to the methyltransferase superfamily.</text>
</comment>
<dbReference type="Gene3D" id="3.40.50.150">
    <property type="entry name" value="Vaccinia Virus protein VP39"/>
    <property type="match status" value="1"/>
</dbReference>
<dbReference type="OrthoDB" id="411785at2759"/>
<dbReference type="GO" id="GO:0008757">
    <property type="term" value="F:S-adenosylmethionine-dependent methyltransferase activity"/>
    <property type="evidence" value="ECO:0007669"/>
    <property type="project" value="InterPro"/>
</dbReference>
<evidence type="ECO:0000313" key="6">
    <source>
        <dbReference type="Proteomes" id="UP000007797"/>
    </source>
</evidence>
<dbReference type="SUPFAM" id="SSF53335">
    <property type="entry name" value="S-adenosyl-L-methionine-dependent methyltransferases"/>
    <property type="match status" value="1"/>
</dbReference>
<sequence length="186" mass="21958">MKKPSLQNEMNDRYSLHSTLLYVSTTTMTKYGESDYWDKRYSKNTNPYDWYQDYDDISKIVIDQMSTRYKDYVGLEYKVESAIETSFKDNHFNVIIDKGTFDSIMCGDDSHENGIRFCEEMFRILEPAGKFLIITYGVPDDRLFYLEQEYTDWTINVKKIPNGGGFHYVYIMTKNNKDSAKSDDDE</sequence>
<dbReference type="Proteomes" id="UP000007797">
    <property type="component" value="Unassembled WGS sequence"/>
</dbReference>